<sequence>MRKPRLFIASSAEKLKVADAFNVNLDHDFEATIWKNGTFNLSSVTINAVVEKSSVVDFALFVFAPDDEVLIREQHQNVIRDNVLFELGLFIGAIGLERCFIVKPRGVELRLPTDLLGVTMADYEADRSDGDLESATNTACTLIKNSARKLGLLEHIGSPARERTRVNPQAYDLTGDDLEFLAACAASYTRFPGGLSLLSIEHSLKKSVPEIKNHIAAIKLERLGYVEKRLATDEQDHYDYFSYHITEDGVNALLSRADHWPDPPQRSGGKEAKLADMDDSIPF</sequence>
<evidence type="ECO:0000259" key="2">
    <source>
        <dbReference type="Pfam" id="PF10137"/>
    </source>
</evidence>
<proteinExistence type="predicted"/>
<dbReference type="Proteomes" id="UP001068379">
    <property type="component" value="Unassembled WGS sequence"/>
</dbReference>
<evidence type="ECO:0000313" key="3">
    <source>
        <dbReference type="EMBL" id="MCZ4328514.1"/>
    </source>
</evidence>
<feature type="region of interest" description="Disordered" evidence="1">
    <location>
        <begin position="259"/>
        <end position="283"/>
    </location>
</feature>
<keyword evidence="4" id="KW-1185">Reference proteome</keyword>
<name>A0ABT4M0B4_9BURK</name>
<dbReference type="Pfam" id="PF10137">
    <property type="entry name" value="CAP12-PCTIR_TIR"/>
    <property type="match status" value="1"/>
</dbReference>
<dbReference type="InterPro" id="IPR019302">
    <property type="entry name" value="CAP12/PCTIR_TIR_dom"/>
</dbReference>
<reference evidence="3" key="1">
    <citation type="submission" date="2022-12" db="EMBL/GenBank/DDBJ databases">
        <title>Bacterial isolates from different developmental stages of Nematostella vectensis.</title>
        <authorList>
            <person name="Fraune S."/>
        </authorList>
    </citation>
    <scope>NUCLEOTIDE SEQUENCE</scope>
    <source>
        <strain evidence="3">G21619-S1</strain>
    </source>
</reference>
<evidence type="ECO:0000313" key="4">
    <source>
        <dbReference type="Proteomes" id="UP001068379"/>
    </source>
</evidence>
<feature type="domain" description="CD-NTase-associated protein 12/Pycsar effector protein TIR" evidence="2">
    <location>
        <begin position="5"/>
        <end position="124"/>
    </location>
</feature>
<evidence type="ECO:0000256" key="1">
    <source>
        <dbReference type="SAM" id="MobiDB-lite"/>
    </source>
</evidence>
<organism evidence="3 4">
    <name type="scientific">Castellaniella denitrificans</name>
    <dbReference type="NCBI Taxonomy" id="56119"/>
    <lineage>
        <taxon>Bacteria</taxon>
        <taxon>Pseudomonadati</taxon>
        <taxon>Pseudomonadota</taxon>
        <taxon>Betaproteobacteria</taxon>
        <taxon>Burkholderiales</taxon>
        <taxon>Alcaligenaceae</taxon>
        <taxon>Castellaniella</taxon>
    </lineage>
</organism>
<dbReference type="EMBL" id="JAPWHE010000001">
    <property type="protein sequence ID" value="MCZ4328514.1"/>
    <property type="molecule type" value="Genomic_DNA"/>
</dbReference>
<protein>
    <submittedName>
        <fullName evidence="3">Nucleotide-binding protein</fullName>
    </submittedName>
</protein>
<dbReference type="RefSeq" id="WP_269355844.1">
    <property type="nucleotide sequence ID" value="NZ_JAPWHE010000001.1"/>
</dbReference>
<gene>
    <name evidence="3" type="ORF">O4H32_00915</name>
</gene>
<comment type="caution">
    <text evidence="3">The sequence shown here is derived from an EMBL/GenBank/DDBJ whole genome shotgun (WGS) entry which is preliminary data.</text>
</comment>
<accession>A0ABT4M0B4</accession>